<evidence type="ECO:0000256" key="2">
    <source>
        <dbReference type="SAM" id="MobiDB-lite"/>
    </source>
</evidence>
<feature type="compositionally biased region" description="Polar residues" evidence="2">
    <location>
        <begin position="136"/>
        <end position="147"/>
    </location>
</feature>
<accession>A0A176WBM3</accession>
<dbReference type="AlphaFoldDB" id="A0A176WBM3"/>
<organism evidence="3 4">
    <name type="scientific">Marchantia polymorpha subsp. ruderalis</name>
    <dbReference type="NCBI Taxonomy" id="1480154"/>
    <lineage>
        <taxon>Eukaryota</taxon>
        <taxon>Viridiplantae</taxon>
        <taxon>Streptophyta</taxon>
        <taxon>Embryophyta</taxon>
        <taxon>Marchantiophyta</taxon>
        <taxon>Marchantiopsida</taxon>
        <taxon>Marchantiidae</taxon>
        <taxon>Marchantiales</taxon>
        <taxon>Marchantiaceae</taxon>
        <taxon>Marchantia</taxon>
    </lineage>
</organism>
<protein>
    <submittedName>
        <fullName evidence="3">Uncharacterized protein</fullName>
    </submittedName>
</protein>
<feature type="compositionally biased region" description="Low complexity" evidence="2">
    <location>
        <begin position="116"/>
        <end position="131"/>
    </location>
</feature>
<comment type="caution">
    <text evidence="3">The sequence shown here is derived from an EMBL/GenBank/DDBJ whole genome shotgun (WGS) entry which is preliminary data.</text>
</comment>
<keyword evidence="1" id="KW-0175">Coiled coil</keyword>
<reference evidence="3" key="1">
    <citation type="submission" date="2016-03" db="EMBL/GenBank/DDBJ databases">
        <title>Mechanisms controlling the formation of the plant cell surface in tip-growing cells are functionally conserved among land plants.</title>
        <authorList>
            <person name="Honkanen S."/>
            <person name="Jones V.A."/>
            <person name="Morieri G."/>
            <person name="Champion C."/>
            <person name="Hetherington A.J."/>
            <person name="Kelly S."/>
            <person name="Saint-Marcoux D."/>
            <person name="Proust H."/>
            <person name="Prescott H."/>
            <person name="Dolan L."/>
        </authorList>
    </citation>
    <scope>NUCLEOTIDE SEQUENCE [LARGE SCALE GENOMIC DNA]</scope>
    <source>
        <tissue evidence="3">Whole gametophyte</tissue>
    </source>
</reference>
<evidence type="ECO:0000313" key="4">
    <source>
        <dbReference type="Proteomes" id="UP000077202"/>
    </source>
</evidence>
<evidence type="ECO:0000256" key="1">
    <source>
        <dbReference type="SAM" id="Coils"/>
    </source>
</evidence>
<evidence type="ECO:0000313" key="3">
    <source>
        <dbReference type="EMBL" id="OAE30547.1"/>
    </source>
</evidence>
<sequence length="253" mass="27268">MRTSVPPTHRRFPADRRPLADVDLCLRVGRESSPTHRRPPTSRQDSPPVQRRKGKEPAEDPPSGQGPSGPDPPAYNAPRFAPSGHRVFSRERAETAPSAGNPPADAPSAVGPSGQAGSSEAAGVPSAAAPADHSQPHSGQSPTQSMATEILPSDDDEGGSTEAMSGSGDTEEEEEEIVGAPTAALCEQVVHTSKLLARVDRELKELREQYDCLWGQYNLVRKSHAYNELKKERLEELTKDVVRTTEELISKKT</sequence>
<keyword evidence="4" id="KW-1185">Reference proteome</keyword>
<gene>
    <name evidence="3" type="ORF">AXG93_977s1330</name>
</gene>
<feature type="region of interest" description="Disordered" evidence="2">
    <location>
        <begin position="1"/>
        <end position="182"/>
    </location>
</feature>
<dbReference type="EMBL" id="LVLJ01001301">
    <property type="protein sequence ID" value="OAE30547.1"/>
    <property type="molecule type" value="Genomic_DNA"/>
</dbReference>
<name>A0A176WBM3_MARPO</name>
<dbReference type="Proteomes" id="UP000077202">
    <property type="component" value="Unassembled WGS sequence"/>
</dbReference>
<proteinExistence type="predicted"/>
<feature type="coiled-coil region" evidence="1">
    <location>
        <begin position="189"/>
        <end position="247"/>
    </location>
</feature>